<keyword evidence="2" id="KW-0812">Transmembrane</keyword>
<keyword evidence="1" id="KW-0813">Transport</keyword>
<dbReference type="AlphaFoldDB" id="A0A066RQM3"/>
<dbReference type="PANTHER" id="PTHR43298:SF2">
    <property type="entry name" value="FMN_FAD EXPORTER YEEO-RELATED"/>
    <property type="match status" value="1"/>
</dbReference>
<dbReference type="GO" id="GO:0005886">
    <property type="term" value="C:plasma membrane"/>
    <property type="evidence" value="ECO:0007669"/>
    <property type="project" value="TreeGrafter"/>
</dbReference>
<dbReference type="STRING" id="1654360.EA58_18810"/>
<gene>
    <name evidence="3" type="ORF">EA58_18810</name>
</gene>
<organism evidence="3 4">
    <name type="scientific">Photobacterium galatheae</name>
    <dbReference type="NCBI Taxonomy" id="1654360"/>
    <lineage>
        <taxon>Bacteria</taxon>
        <taxon>Pseudomonadati</taxon>
        <taxon>Pseudomonadota</taxon>
        <taxon>Gammaproteobacteria</taxon>
        <taxon>Vibrionales</taxon>
        <taxon>Vibrionaceae</taxon>
        <taxon>Photobacterium</taxon>
    </lineage>
</organism>
<feature type="transmembrane region" description="Helical" evidence="2">
    <location>
        <begin position="168"/>
        <end position="188"/>
    </location>
</feature>
<dbReference type="PANTHER" id="PTHR43298">
    <property type="entry name" value="MULTIDRUG RESISTANCE PROTEIN NORM-RELATED"/>
    <property type="match status" value="1"/>
</dbReference>
<dbReference type="InterPro" id="IPR050222">
    <property type="entry name" value="MATE_MdtK"/>
</dbReference>
<comment type="caution">
    <text evidence="3">The sequence shown here is derived from an EMBL/GenBank/DDBJ whole genome shotgun (WGS) entry which is preliminary data.</text>
</comment>
<dbReference type="EMBL" id="JMIB01000038">
    <property type="protein sequence ID" value="KDM89997.1"/>
    <property type="molecule type" value="Genomic_DNA"/>
</dbReference>
<dbReference type="Pfam" id="PF01554">
    <property type="entry name" value="MatE"/>
    <property type="match status" value="1"/>
</dbReference>
<feature type="transmembrane region" description="Helical" evidence="2">
    <location>
        <begin position="194"/>
        <end position="215"/>
    </location>
</feature>
<evidence type="ECO:0000256" key="2">
    <source>
        <dbReference type="SAM" id="Phobius"/>
    </source>
</evidence>
<keyword evidence="2" id="KW-1133">Transmembrane helix</keyword>
<keyword evidence="2" id="KW-0472">Membrane</keyword>
<dbReference type="InterPro" id="IPR002528">
    <property type="entry name" value="MATE_fam"/>
</dbReference>
<feature type="transmembrane region" description="Helical" evidence="2">
    <location>
        <begin position="134"/>
        <end position="156"/>
    </location>
</feature>
<evidence type="ECO:0000256" key="1">
    <source>
        <dbReference type="ARBA" id="ARBA00022448"/>
    </source>
</evidence>
<feature type="transmembrane region" description="Helical" evidence="2">
    <location>
        <begin position="403"/>
        <end position="423"/>
    </location>
</feature>
<evidence type="ECO:0000313" key="4">
    <source>
        <dbReference type="Proteomes" id="UP000027192"/>
    </source>
</evidence>
<feature type="transmembrane region" description="Helical" evidence="2">
    <location>
        <begin position="325"/>
        <end position="346"/>
    </location>
</feature>
<proteinExistence type="predicted"/>
<dbReference type="Proteomes" id="UP000027192">
    <property type="component" value="Unassembled WGS sequence"/>
</dbReference>
<dbReference type="GO" id="GO:0042910">
    <property type="term" value="F:xenobiotic transmembrane transporter activity"/>
    <property type="evidence" value="ECO:0007669"/>
    <property type="project" value="InterPro"/>
</dbReference>
<keyword evidence="4" id="KW-1185">Reference proteome</keyword>
<accession>A0A066RQM3</accession>
<protein>
    <submittedName>
        <fullName evidence="3">Uncharacterized protein</fullName>
    </submittedName>
</protein>
<feature type="transmembrane region" description="Helical" evidence="2">
    <location>
        <begin position="91"/>
        <end position="114"/>
    </location>
</feature>
<sequence>MRPSTTFRVRAALKELSFTGNYVSARLFDMFHIICEGIIVAQISNHAVAAMAVATSLTRLLRALSYGAFSGTSLQIAEGIGRKDNQTISTALIQGVIITLFVSLACGVVCLQSDTLFMLMGIEVEIAHSLRDYLFYYAFSIPFFYLSLIGLQLFLAFRDTHSVMIVNVVYHAICIFLQAVLALGLFGFPEWGMLGMGLSYLCASVIVFFITGLILTHGHLYQDIQLLTVTRKRATQNMLSHVLTGSKLSLAGIIEWISQLSLTLLAGLNGAYAMIAQQVALQSSMVIIVLCVGFTNGLSVLLRKLLSQDEAGEEPDKHARYTRDVANVAIAVVAGSTVLASLSYIFVPKVFIDLFAHKSVQHDPNLMQLLVNVMLITSSKLFFDMLRTIIGNGVLRGYNDLSIPPLITLGYFAVIGVGLGGLLTCVLDYAVETLFIMQSIAFLAIALHLFMRWLRLAPAHVFTTYHQSQH</sequence>
<feature type="transmembrane region" description="Helical" evidence="2">
    <location>
        <begin position="429"/>
        <end position="450"/>
    </location>
</feature>
<name>A0A066RQM3_9GAMM</name>
<reference evidence="3 4" key="1">
    <citation type="submission" date="2014-04" db="EMBL/GenBank/DDBJ databases">
        <title>Draft genome sequence of Photobacterium halotolerans S2753: a solonamide, ngercheumicin and holomycin producer.</title>
        <authorList>
            <person name="Machado H.R."/>
            <person name="Gram L."/>
        </authorList>
    </citation>
    <scope>NUCLEOTIDE SEQUENCE [LARGE SCALE GENOMIC DNA]</scope>
    <source>
        <strain evidence="3 4">S2753</strain>
    </source>
</reference>
<dbReference type="GO" id="GO:0015297">
    <property type="term" value="F:antiporter activity"/>
    <property type="evidence" value="ECO:0007669"/>
    <property type="project" value="InterPro"/>
</dbReference>
<evidence type="ECO:0000313" key="3">
    <source>
        <dbReference type="EMBL" id="KDM89997.1"/>
    </source>
</evidence>
<feature type="transmembrane region" description="Helical" evidence="2">
    <location>
        <begin position="281"/>
        <end position="302"/>
    </location>
</feature>
<dbReference type="OrthoDB" id="9780160at2"/>
<dbReference type="RefSeq" id="WP_036756095.1">
    <property type="nucleotide sequence ID" value="NZ_JAGSGC010000008.1"/>
</dbReference>